<accession>A0A3D4T257</accession>
<name>A0A3D4T257_9CORY</name>
<evidence type="ECO:0000313" key="2">
    <source>
        <dbReference type="EMBL" id="HCT15357.1"/>
    </source>
</evidence>
<dbReference type="EMBL" id="DQID01000293">
    <property type="protein sequence ID" value="HCT15357.1"/>
    <property type="molecule type" value="Genomic_DNA"/>
</dbReference>
<proteinExistence type="predicted"/>
<feature type="region of interest" description="Disordered" evidence="1">
    <location>
        <begin position="170"/>
        <end position="230"/>
    </location>
</feature>
<feature type="compositionally biased region" description="Low complexity" evidence="1">
    <location>
        <begin position="174"/>
        <end position="201"/>
    </location>
</feature>
<dbReference type="AlphaFoldDB" id="A0A3D4T257"/>
<dbReference type="Pfam" id="PF12502">
    <property type="entry name" value="DUF3710"/>
    <property type="match status" value="1"/>
</dbReference>
<comment type="caution">
    <text evidence="2">The sequence shown here is derived from an EMBL/GenBank/DDBJ whole genome shotgun (WGS) entry which is preliminary data.</text>
</comment>
<reference evidence="2 3" key="1">
    <citation type="journal article" date="2018" name="Nat. Biotechnol.">
        <title>A standardized bacterial taxonomy based on genome phylogeny substantially revises the tree of life.</title>
        <authorList>
            <person name="Parks D.H."/>
            <person name="Chuvochina M."/>
            <person name="Waite D.W."/>
            <person name="Rinke C."/>
            <person name="Skarshewski A."/>
            <person name="Chaumeil P.A."/>
            <person name="Hugenholtz P."/>
        </authorList>
    </citation>
    <scope>NUCLEOTIDE SEQUENCE [LARGE SCALE GENOMIC DNA]</scope>
    <source>
        <strain evidence="2">UBA11247</strain>
    </source>
</reference>
<organism evidence="2 3">
    <name type="scientific">Corynebacterium nuruki</name>
    <dbReference type="NCBI Taxonomy" id="1032851"/>
    <lineage>
        <taxon>Bacteria</taxon>
        <taxon>Bacillati</taxon>
        <taxon>Actinomycetota</taxon>
        <taxon>Actinomycetes</taxon>
        <taxon>Mycobacteriales</taxon>
        <taxon>Corynebacteriaceae</taxon>
        <taxon>Corynebacterium</taxon>
    </lineage>
</organism>
<protein>
    <submittedName>
        <fullName evidence="2">DUF3710 domain-containing protein</fullName>
    </submittedName>
</protein>
<dbReference type="STRING" id="863239.GCA_000213935_02598"/>
<gene>
    <name evidence="2" type="ORF">DIW82_11415</name>
</gene>
<dbReference type="InterPro" id="IPR022183">
    <property type="entry name" value="DUF3710"/>
</dbReference>
<sequence>MDYREFDFSDFAKGGLDLGSMMVPVPHQGEVQVEMGPQGPQMIHIVTPVGRVTPVAFAAPRSGGLWEESLESLEEGMVNDGLATSRGTNLWGEEIIGTAGNGRMRVIGVDGPRWMLRVTLAGPAETADELASLAYDLISRTFVNRGDAPVPAGSPLPVTIPAAMAEELKRAVEQQNQQAQQAQAQQNQAQQNQAQQPAAPAGPVDHDADGPARPARRNSGTADGRMGDAG</sequence>
<evidence type="ECO:0000256" key="1">
    <source>
        <dbReference type="SAM" id="MobiDB-lite"/>
    </source>
</evidence>
<dbReference type="Proteomes" id="UP000261739">
    <property type="component" value="Unassembled WGS sequence"/>
</dbReference>
<evidence type="ECO:0000313" key="3">
    <source>
        <dbReference type="Proteomes" id="UP000261739"/>
    </source>
</evidence>